<evidence type="ECO:0000256" key="3">
    <source>
        <dbReference type="ARBA" id="ARBA00013254"/>
    </source>
</evidence>
<proteinExistence type="inferred from homology"/>
<dbReference type="PRINTS" id="PR00111">
    <property type="entry name" value="ABHYDROLASE"/>
</dbReference>
<dbReference type="RefSeq" id="WP_035078240.1">
    <property type="nucleotide sequence ID" value="NZ_JMIH01000028.1"/>
</dbReference>
<name>A0A074KUZ1_9BACT</name>
<evidence type="ECO:0000313" key="6">
    <source>
        <dbReference type="EMBL" id="KEO72065.1"/>
    </source>
</evidence>
<dbReference type="STRING" id="1048983.EL17_19325"/>
<dbReference type="EMBL" id="JMIH01000028">
    <property type="protein sequence ID" value="KEO72065.1"/>
    <property type="molecule type" value="Genomic_DNA"/>
</dbReference>
<dbReference type="InterPro" id="IPR022742">
    <property type="entry name" value="Hydrolase_4"/>
</dbReference>
<dbReference type="eggNOG" id="COG2267">
    <property type="taxonomic scope" value="Bacteria"/>
</dbReference>
<dbReference type="FunFam" id="3.40.50.1820:FF:000117">
    <property type="entry name" value="Monoglyceride lipase, putative"/>
    <property type="match status" value="1"/>
</dbReference>
<evidence type="ECO:0000313" key="7">
    <source>
        <dbReference type="Proteomes" id="UP000027821"/>
    </source>
</evidence>
<keyword evidence="6" id="KW-0378">Hydrolase</keyword>
<dbReference type="PANTHER" id="PTHR11614">
    <property type="entry name" value="PHOSPHOLIPASE-RELATED"/>
    <property type="match status" value="1"/>
</dbReference>
<dbReference type="InterPro" id="IPR000073">
    <property type="entry name" value="AB_hydrolase_1"/>
</dbReference>
<dbReference type="InterPro" id="IPR029058">
    <property type="entry name" value="AB_hydrolase_fold"/>
</dbReference>
<sequence>MNHLESSYQTHDGLSLYLQAWVPKHPKATVFLVHGLGEHSSRYDFLVERFTENNIAVFTFDGRGHGKSSIPKPDAYIDKYEEYLKDIDSLYNKATAYFPNLPIFIYGHSMGGALVARYVLTYKPTPTGIILSAAALRPAEGTSKLLIALSSLVSKCAPKLKTIKLDPSYISLDDEVVEEYINDPLVYNKAVPARTAHELLRMMKDIEIKAHKFTLPVLILHGSDDKLTNPKGSEAFFEAISSPDKTLISYPGLYHELHHEPKKNEVVSDLISWMEQRTG</sequence>
<comment type="catalytic activity">
    <reaction evidence="1">
        <text>Hydrolyzes glycerol monoesters of long-chain fatty acids.</text>
        <dbReference type="EC" id="3.1.1.23"/>
    </reaction>
</comment>
<dbReference type="EC" id="3.1.1.23" evidence="3"/>
<protein>
    <recommendedName>
        <fullName evidence="4">Monoacylglycerol lipase</fullName>
        <ecNumber evidence="3">3.1.1.23</ecNumber>
    </recommendedName>
</protein>
<organism evidence="6 7">
    <name type="scientific">Anditalea andensis</name>
    <dbReference type="NCBI Taxonomy" id="1048983"/>
    <lineage>
        <taxon>Bacteria</taxon>
        <taxon>Pseudomonadati</taxon>
        <taxon>Bacteroidota</taxon>
        <taxon>Cytophagia</taxon>
        <taxon>Cytophagales</taxon>
        <taxon>Cytophagaceae</taxon>
        <taxon>Anditalea</taxon>
    </lineage>
</organism>
<evidence type="ECO:0000256" key="2">
    <source>
        <dbReference type="ARBA" id="ARBA00008645"/>
    </source>
</evidence>
<gene>
    <name evidence="6" type="ORF">EL17_19325</name>
</gene>
<reference evidence="6 7" key="1">
    <citation type="submission" date="2014-04" db="EMBL/GenBank/DDBJ databases">
        <title>Characterization and application of a salt tolerant electro-active bacterium.</title>
        <authorList>
            <person name="Yang L."/>
            <person name="Wei S."/>
            <person name="Tay Q.X.M."/>
        </authorList>
    </citation>
    <scope>NUCLEOTIDE SEQUENCE [LARGE SCALE GENOMIC DNA]</scope>
    <source>
        <strain evidence="6 7">LY1</strain>
    </source>
</reference>
<accession>A0A074KUZ1</accession>
<dbReference type="Gene3D" id="3.40.50.1820">
    <property type="entry name" value="alpha/beta hydrolase"/>
    <property type="match status" value="1"/>
</dbReference>
<dbReference type="GO" id="GO:0047372">
    <property type="term" value="F:monoacylglycerol lipase activity"/>
    <property type="evidence" value="ECO:0007669"/>
    <property type="project" value="UniProtKB-EC"/>
</dbReference>
<keyword evidence="7" id="KW-1185">Reference proteome</keyword>
<comment type="similarity">
    <text evidence="2">Belongs to the AB hydrolase superfamily.</text>
</comment>
<dbReference type="SUPFAM" id="SSF53474">
    <property type="entry name" value="alpha/beta-Hydrolases"/>
    <property type="match status" value="1"/>
</dbReference>
<feature type="domain" description="Serine aminopeptidase S33" evidence="5">
    <location>
        <begin position="25"/>
        <end position="261"/>
    </location>
</feature>
<dbReference type="OrthoDB" id="9780932at2"/>
<dbReference type="AlphaFoldDB" id="A0A074KUZ1"/>
<dbReference type="InterPro" id="IPR051044">
    <property type="entry name" value="MAG_DAG_Lipase"/>
</dbReference>
<evidence type="ECO:0000256" key="4">
    <source>
        <dbReference type="ARBA" id="ARBA00071261"/>
    </source>
</evidence>
<evidence type="ECO:0000259" key="5">
    <source>
        <dbReference type="Pfam" id="PF12146"/>
    </source>
</evidence>
<evidence type="ECO:0000256" key="1">
    <source>
        <dbReference type="ARBA" id="ARBA00001613"/>
    </source>
</evidence>
<comment type="caution">
    <text evidence="6">The sequence shown here is derived from an EMBL/GenBank/DDBJ whole genome shotgun (WGS) entry which is preliminary data.</text>
</comment>
<dbReference type="Pfam" id="PF12146">
    <property type="entry name" value="Hydrolase_4"/>
    <property type="match status" value="1"/>
</dbReference>
<dbReference type="Proteomes" id="UP000027821">
    <property type="component" value="Unassembled WGS sequence"/>
</dbReference>